<comment type="similarity">
    <text evidence="1">Belongs to the plant acyltransferase family.</text>
</comment>
<dbReference type="PANTHER" id="PTHR31623">
    <property type="entry name" value="F21J9.9"/>
    <property type="match status" value="1"/>
</dbReference>
<dbReference type="AlphaFoldDB" id="W9SAF7"/>
<keyword evidence="5" id="KW-1185">Reference proteome</keyword>
<dbReference type="PANTHER" id="PTHR31623:SF20">
    <property type="entry name" value="VINORINE SYNTHASE-LIKE"/>
    <property type="match status" value="1"/>
</dbReference>
<dbReference type="GO" id="GO:0016746">
    <property type="term" value="F:acyltransferase activity"/>
    <property type="evidence" value="ECO:0007669"/>
    <property type="project" value="UniProtKB-KW"/>
</dbReference>
<proteinExistence type="inferred from homology"/>
<keyword evidence="2" id="KW-0808">Transferase</keyword>
<evidence type="ECO:0000313" key="4">
    <source>
        <dbReference type="EMBL" id="EXB96192.1"/>
    </source>
</evidence>
<gene>
    <name evidence="4" type="ORF">L484_017040</name>
</gene>
<dbReference type="EMBL" id="KE345237">
    <property type="protein sequence ID" value="EXB96192.1"/>
    <property type="molecule type" value="Genomic_DNA"/>
</dbReference>
<sequence length="452" mass="50827">MEVSIISKETLKPSSLPLDVKPHKLCLFDQITPFTYASIMVFYRITDPNFDVGETLAQLKKSFLETLTLFYPLSGRPKKNLYVDDFDAGVTYVEAKVSCTFTDYFKLRQNELLDKFVPFPPFRNETDTSKPQYGFQVNVFACGSIAISTSLGHKIADGGSLSYFLMCWSTAFRGFPHKIIKPNVSDAPKVFPPREDFPEKYQTLMNQLWFKKGNFVTRRFVFNARSVAALREMAKSEHVPNPSRNEAVSCFVWKHATAASWAVSGSAKASIVAHAVNMRPRLKSQVLNTSIGNLFWWAMADSDKAAEEELQKLVGKMRESLVNFSNEYLESLEGDVGFAAVSDFFDKMEGILTSEPENAPDIYGFSNWKGFFNEVNFGWGKPIWVGAHGKVGSEFRNQVFFVDAQGGEGIETFVTLEEKHMAALENDPKFLAFASPNPEEVPGGNIYGFSHY</sequence>
<dbReference type="Proteomes" id="UP000030645">
    <property type="component" value="Unassembled WGS sequence"/>
</dbReference>
<dbReference type="KEGG" id="mnt:21400063"/>
<name>W9SAF7_9ROSA</name>
<dbReference type="InterPro" id="IPR023213">
    <property type="entry name" value="CAT-like_dom_sf"/>
</dbReference>
<evidence type="ECO:0000256" key="2">
    <source>
        <dbReference type="ARBA" id="ARBA00022679"/>
    </source>
</evidence>
<evidence type="ECO:0000256" key="3">
    <source>
        <dbReference type="ARBA" id="ARBA00023315"/>
    </source>
</evidence>
<evidence type="ECO:0000313" key="5">
    <source>
        <dbReference type="Proteomes" id="UP000030645"/>
    </source>
</evidence>
<dbReference type="OrthoDB" id="671439at2759"/>
<keyword evidence="3" id="KW-0012">Acyltransferase</keyword>
<accession>W9SAF7</accession>
<reference evidence="5" key="1">
    <citation type="submission" date="2013-01" db="EMBL/GenBank/DDBJ databases">
        <title>Draft Genome Sequence of a Mulberry Tree, Morus notabilis C.K. Schneid.</title>
        <authorList>
            <person name="He N."/>
            <person name="Zhao S."/>
        </authorList>
    </citation>
    <scope>NUCLEOTIDE SEQUENCE</scope>
</reference>
<dbReference type="Gene3D" id="3.30.559.10">
    <property type="entry name" value="Chloramphenicol acetyltransferase-like domain"/>
    <property type="match status" value="2"/>
</dbReference>
<protein>
    <submittedName>
        <fullName evidence="4">Vinorine synthase</fullName>
    </submittedName>
</protein>
<dbReference type="Pfam" id="PF02458">
    <property type="entry name" value="Transferase"/>
    <property type="match status" value="1"/>
</dbReference>
<organism evidence="4 5">
    <name type="scientific">Morus notabilis</name>
    <dbReference type="NCBI Taxonomy" id="981085"/>
    <lineage>
        <taxon>Eukaryota</taxon>
        <taxon>Viridiplantae</taxon>
        <taxon>Streptophyta</taxon>
        <taxon>Embryophyta</taxon>
        <taxon>Tracheophyta</taxon>
        <taxon>Spermatophyta</taxon>
        <taxon>Magnoliopsida</taxon>
        <taxon>eudicotyledons</taxon>
        <taxon>Gunneridae</taxon>
        <taxon>Pentapetalae</taxon>
        <taxon>rosids</taxon>
        <taxon>fabids</taxon>
        <taxon>Rosales</taxon>
        <taxon>Moraceae</taxon>
        <taxon>Moreae</taxon>
        <taxon>Morus</taxon>
    </lineage>
</organism>
<evidence type="ECO:0000256" key="1">
    <source>
        <dbReference type="ARBA" id="ARBA00009861"/>
    </source>
</evidence>
<dbReference type="STRING" id="981085.W9SAF7"/>
<dbReference type="eggNOG" id="ENOG502SI0I">
    <property type="taxonomic scope" value="Eukaryota"/>
</dbReference>